<protein>
    <submittedName>
        <fullName evidence="1">Uncharacterized protein</fullName>
    </submittedName>
</protein>
<dbReference type="AlphaFoldDB" id="A0AAW1D714"/>
<evidence type="ECO:0000313" key="2">
    <source>
        <dbReference type="Proteomes" id="UP001461498"/>
    </source>
</evidence>
<dbReference type="EMBL" id="JAPXFL010000005">
    <property type="protein sequence ID" value="KAK9506332.1"/>
    <property type="molecule type" value="Genomic_DNA"/>
</dbReference>
<accession>A0AAW1D714</accession>
<gene>
    <name evidence="1" type="ORF">O3M35_008288</name>
</gene>
<evidence type="ECO:0000313" key="1">
    <source>
        <dbReference type="EMBL" id="KAK9506332.1"/>
    </source>
</evidence>
<proteinExistence type="predicted"/>
<dbReference type="Proteomes" id="UP001461498">
    <property type="component" value="Unassembled WGS sequence"/>
</dbReference>
<name>A0AAW1D714_9HEMI</name>
<dbReference type="Gene3D" id="1.20.5.170">
    <property type="match status" value="1"/>
</dbReference>
<keyword evidence="2" id="KW-1185">Reference proteome</keyword>
<organism evidence="1 2">
    <name type="scientific">Rhynocoris fuscipes</name>
    <dbReference type="NCBI Taxonomy" id="488301"/>
    <lineage>
        <taxon>Eukaryota</taxon>
        <taxon>Metazoa</taxon>
        <taxon>Ecdysozoa</taxon>
        <taxon>Arthropoda</taxon>
        <taxon>Hexapoda</taxon>
        <taxon>Insecta</taxon>
        <taxon>Pterygota</taxon>
        <taxon>Neoptera</taxon>
        <taxon>Paraneoptera</taxon>
        <taxon>Hemiptera</taxon>
        <taxon>Heteroptera</taxon>
        <taxon>Panheteroptera</taxon>
        <taxon>Cimicomorpha</taxon>
        <taxon>Reduviidae</taxon>
        <taxon>Harpactorinae</taxon>
        <taxon>Harpactorini</taxon>
        <taxon>Rhynocoris</taxon>
    </lineage>
</organism>
<sequence>MAALEARKHQLIEYVRQERDTKIRTLKDQVAACTSKLQHTTALMQFCIEALKENDSSAFLQVISIIS</sequence>
<reference evidence="1 2" key="1">
    <citation type="submission" date="2022-12" db="EMBL/GenBank/DDBJ databases">
        <title>Chromosome-level genome assembly of true bugs.</title>
        <authorList>
            <person name="Ma L."/>
            <person name="Li H."/>
        </authorList>
    </citation>
    <scope>NUCLEOTIDE SEQUENCE [LARGE SCALE GENOMIC DNA]</scope>
    <source>
        <strain evidence="1">Lab_2022b</strain>
    </source>
</reference>
<comment type="caution">
    <text evidence="1">The sequence shown here is derived from an EMBL/GenBank/DDBJ whole genome shotgun (WGS) entry which is preliminary data.</text>
</comment>